<evidence type="ECO:0000256" key="1">
    <source>
        <dbReference type="ARBA" id="ARBA00022475"/>
    </source>
</evidence>
<keyword evidence="8 10" id="KW-0131">Cell cycle</keyword>
<dbReference type="Pfam" id="PF04101">
    <property type="entry name" value="Glyco_tran_28_C"/>
    <property type="match status" value="1"/>
</dbReference>
<dbReference type="CDD" id="cd03785">
    <property type="entry name" value="GT28_MurG"/>
    <property type="match status" value="1"/>
</dbReference>
<feature type="binding site" evidence="10">
    <location>
        <begin position="31"/>
        <end position="33"/>
    </location>
    <ligand>
        <name>UDP-N-acetyl-alpha-D-glucosamine</name>
        <dbReference type="ChEBI" id="CHEBI:57705"/>
    </ligand>
</feature>
<proteinExistence type="inferred from homology"/>
<dbReference type="EC" id="2.4.1.227" evidence="10"/>
<comment type="function">
    <text evidence="10">Cell wall formation. Catalyzes the transfer of a GlcNAc subunit on undecaprenyl-pyrophosphoryl-MurNAc-pentapeptide (lipid intermediate I) to form undecaprenyl-pyrophosphoryl-MurNAc-(pentapeptide)GlcNAc (lipid intermediate II).</text>
</comment>
<dbReference type="InterPro" id="IPR007235">
    <property type="entry name" value="Glyco_trans_28_C"/>
</dbReference>
<evidence type="ECO:0000256" key="2">
    <source>
        <dbReference type="ARBA" id="ARBA00022618"/>
    </source>
</evidence>
<dbReference type="EMBL" id="JACDUS010000003">
    <property type="protein sequence ID" value="MBA2881136.1"/>
    <property type="molecule type" value="Genomic_DNA"/>
</dbReference>
<dbReference type="PANTHER" id="PTHR21015">
    <property type="entry name" value="UDP-N-ACETYLGLUCOSAMINE--N-ACETYLMURAMYL-(PENTAPEPTIDE) PYROPHOSPHORYL-UNDECAPRENOL N-ACETYLGLUCOSAMINE TRANSFERASE 1"/>
    <property type="match status" value="1"/>
</dbReference>
<evidence type="ECO:0000259" key="11">
    <source>
        <dbReference type="Pfam" id="PF03033"/>
    </source>
</evidence>
<evidence type="ECO:0000259" key="12">
    <source>
        <dbReference type="Pfam" id="PF04101"/>
    </source>
</evidence>
<dbReference type="InterPro" id="IPR004276">
    <property type="entry name" value="GlycoTrans_28_N"/>
</dbReference>
<dbReference type="Pfam" id="PF03033">
    <property type="entry name" value="Glyco_transf_28"/>
    <property type="match status" value="1"/>
</dbReference>
<keyword evidence="14" id="KW-1185">Reference proteome</keyword>
<keyword evidence="3 10" id="KW-0328">Glycosyltransferase</keyword>
<keyword evidence="4 10" id="KW-0808">Transferase</keyword>
<evidence type="ECO:0000256" key="6">
    <source>
        <dbReference type="ARBA" id="ARBA00022984"/>
    </source>
</evidence>
<dbReference type="GO" id="GO:0005975">
    <property type="term" value="P:carbohydrate metabolic process"/>
    <property type="evidence" value="ECO:0007669"/>
    <property type="project" value="InterPro"/>
</dbReference>
<dbReference type="InterPro" id="IPR006009">
    <property type="entry name" value="GlcNAc_MurG"/>
</dbReference>
<feature type="binding site" evidence="10">
    <location>
        <position position="315"/>
    </location>
    <ligand>
        <name>UDP-N-acetyl-alpha-D-glucosamine</name>
        <dbReference type="ChEBI" id="CHEBI:57705"/>
    </ligand>
</feature>
<feature type="binding site" evidence="10">
    <location>
        <position position="186"/>
    </location>
    <ligand>
        <name>UDP-N-acetyl-alpha-D-glucosamine</name>
        <dbReference type="ChEBI" id="CHEBI:57705"/>
    </ligand>
</feature>
<sequence>MNQDASNQSGLSGEQSPPARPLRLMIAGAGTGGHLFPAIAVAEEIMRMFPGSQVMFVTTGKPIEQTVLAGRSFEIAQISAGGLKGMGLLQKGRSLMLLPRGFWKSLCLIRSFAPDAVLGMGGYSAAPVILAAFLRRVPRLIHEQNRIAGMTNQWLSRLARRVLVSFEDTRISCRPGKIRFTGHPVRHQIREVAENRGMRVHEGGQKLFTVAVLGGSQGARRINAAVVEAFSQIKEPGRFFVIHQTGPHDEESVRRAYVRMGVDSAVSAFFRDMASVYEQADLAVCRAGAATLAEIAAVGLPALLVPYPYAADNHQVHNAEVPAKAGAAEMIPEKDLSPSWLAEYLQACADNTGGRFEKACLAARSLGRPRAAAAVINEILEAAGRKRVLDSSNT</sequence>
<evidence type="ECO:0000256" key="8">
    <source>
        <dbReference type="ARBA" id="ARBA00023306"/>
    </source>
</evidence>
<accession>A0A7W0HKJ4</accession>
<comment type="catalytic activity">
    <reaction evidence="10">
        <text>di-trans,octa-cis-undecaprenyl diphospho-N-acetyl-alpha-D-muramoyl-L-alanyl-D-glutamyl-meso-2,6-diaminopimeloyl-D-alanyl-D-alanine + UDP-N-acetyl-alpha-D-glucosamine = di-trans,octa-cis-undecaprenyl diphospho-[N-acetyl-alpha-D-glucosaminyl-(1-&gt;4)]-N-acetyl-alpha-D-muramoyl-L-alanyl-D-glutamyl-meso-2,6-diaminopimeloyl-D-alanyl-D-alanine + UDP + H(+)</text>
        <dbReference type="Rhea" id="RHEA:31227"/>
        <dbReference type="ChEBI" id="CHEBI:15378"/>
        <dbReference type="ChEBI" id="CHEBI:57705"/>
        <dbReference type="ChEBI" id="CHEBI:58223"/>
        <dbReference type="ChEBI" id="CHEBI:61387"/>
        <dbReference type="ChEBI" id="CHEBI:61388"/>
        <dbReference type="EC" id="2.4.1.227"/>
    </reaction>
</comment>
<dbReference type="AlphaFoldDB" id="A0A7W0HKJ4"/>
<dbReference type="Gene3D" id="3.40.50.2000">
    <property type="entry name" value="Glycogen Phosphorylase B"/>
    <property type="match status" value="2"/>
</dbReference>
<keyword evidence="6 10" id="KW-0573">Peptidoglycan synthesis</keyword>
<evidence type="ECO:0000256" key="7">
    <source>
        <dbReference type="ARBA" id="ARBA00023136"/>
    </source>
</evidence>
<evidence type="ECO:0000256" key="5">
    <source>
        <dbReference type="ARBA" id="ARBA00022960"/>
    </source>
</evidence>
<comment type="caution">
    <text evidence="10">Lacks conserved residue(s) required for the propagation of feature annotation.</text>
</comment>
<dbReference type="RefSeq" id="WP_181550790.1">
    <property type="nucleotide sequence ID" value="NZ_JACDUS010000003.1"/>
</dbReference>
<evidence type="ECO:0000256" key="4">
    <source>
        <dbReference type="ARBA" id="ARBA00022679"/>
    </source>
</evidence>
<dbReference type="GO" id="GO:0008360">
    <property type="term" value="P:regulation of cell shape"/>
    <property type="evidence" value="ECO:0007669"/>
    <property type="project" value="UniProtKB-KW"/>
</dbReference>
<dbReference type="GO" id="GO:0050511">
    <property type="term" value="F:undecaprenyldiphospho-muramoylpentapeptide beta-N-acetylglucosaminyltransferase activity"/>
    <property type="evidence" value="ECO:0007669"/>
    <property type="project" value="UniProtKB-UniRule"/>
</dbReference>
<keyword evidence="9 10" id="KW-0961">Cell wall biogenesis/degradation</keyword>
<dbReference type="SUPFAM" id="SSF53756">
    <property type="entry name" value="UDP-Glycosyltransferase/glycogen phosphorylase"/>
    <property type="match status" value="1"/>
</dbReference>
<dbReference type="GO" id="GO:0051301">
    <property type="term" value="P:cell division"/>
    <property type="evidence" value="ECO:0007669"/>
    <property type="project" value="UniProtKB-KW"/>
</dbReference>
<keyword evidence="2 10" id="KW-0132">Cell division</keyword>
<name>A0A7W0HKJ4_9BACT</name>
<feature type="domain" description="Glycosyl transferase family 28 C-terminal" evidence="12">
    <location>
        <begin position="209"/>
        <end position="357"/>
    </location>
</feature>
<comment type="pathway">
    <text evidence="10">Cell wall biogenesis; peptidoglycan biosynthesis.</text>
</comment>
<keyword evidence="7 10" id="KW-0472">Membrane</keyword>
<gene>
    <name evidence="10" type="primary">murG</name>
    <name evidence="13" type="ORF">HNR65_001462</name>
</gene>
<keyword evidence="1 10" id="KW-1003">Cell membrane</keyword>
<evidence type="ECO:0000256" key="3">
    <source>
        <dbReference type="ARBA" id="ARBA00022676"/>
    </source>
</evidence>
<dbReference type="GO" id="GO:0009252">
    <property type="term" value="P:peptidoglycan biosynthetic process"/>
    <property type="evidence" value="ECO:0007669"/>
    <property type="project" value="UniProtKB-UniRule"/>
</dbReference>
<comment type="caution">
    <text evidence="13">The sequence shown here is derived from an EMBL/GenBank/DDBJ whole genome shotgun (WGS) entry which is preliminary data.</text>
</comment>
<dbReference type="HAMAP" id="MF_00033">
    <property type="entry name" value="MurG"/>
    <property type="match status" value="1"/>
</dbReference>
<comment type="subcellular location">
    <subcellularLocation>
        <location evidence="10">Cell membrane</location>
        <topology evidence="10">Peripheral membrane protein</topology>
        <orientation evidence="10">Cytoplasmic side</orientation>
    </subcellularLocation>
</comment>
<protein>
    <recommendedName>
        <fullName evidence="10">UDP-N-acetylglucosamine--N-acetylmuramyl-(pentapeptide) pyrophosphoryl-undecaprenol N-acetylglucosamine transferase</fullName>
        <ecNumber evidence="10">2.4.1.227</ecNumber>
    </recommendedName>
    <alternativeName>
        <fullName evidence="10">Undecaprenyl-PP-MurNAc-pentapeptide-UDPGlcNAc GlcNAc transferase</fullName>
    </alternativeName>
</protein>
<evidence type="ECO:0000313" key="14">
    <source>
        <dbReference type="Proteomes" id="UP000525298"/>
    </source>
</evidence>
<feature type="binding site" evidence="10">
    <location>
        <position position="216"/>
    </location>
    <ligand>
        <name>UDP-N-acetyl-alpha-D-glucosamine</name>
        <dbReference type="ChEBI" id="CHEBI:57705"/>
    </ligand>
</feature>
<feature type="domain" description="Glycosyltransferase family 28 N-terminal" evidence="11">
    <location>
        <begin position="25"/>
        <end position="163"/>
    </location>
</feature>
<evidence type="ECO:0000256" key="9">
    <source>
        <dbReference type="ARBA" id="ARBA00023316"/>
    </source>
</evidence>
<dbReference type="GO" id="GO:0071555">
    <property type="term" value="P:cell wall organization"/>
    <property type="evidence" value="ECO:0007669"/>
    <property type="project" value="UniProtKB-KW"/>
</dbReference>
<reference evidence="13 14" key="1">
    <citation type="submission" date="2020-07" db="EMBL/GenBank/DDBJ databases">
        <title>Genomic Encyclopedia of Type Strains, Phase IV (KMG-IV): sequencing the most valuable type-strain genomes for metagenomic binning, comparative biology and taxonomic classification.</title>
        <authorList>
            <person name="Goeker M."/>
        </authorList>
    </citation>
    <scope>NUCLEOTIDE SEQUENCE [LARGE SCALE GENOMIC DNA]</scope>
    <source>
        <strain evidence="13 14">DSM 17721</strain>
    </source>
</reference>
<evidence type="ECO:0000313" key="13">
    <source>
        <dbReference type="EMBL" id="MBA2881136.1"/>
    </source>
</evidence>
<dbReference type="Proteomes" id="UP000525298">
    <property type="component" value="Unassembled WGS sequence"/>
</dbReference>
<keyword evidence="5 10" id="KW-0133">Cell shape</keyword>
<organism evidence="13 14">
    <name type="scientific">Desulfosalsimonas propionicica</name>
    <dbReference type="NCBI Taxonomy" id="332175"/>
    <lineage>
        <taxon>Bacteria</taxon>
        <taxon>Pseudomonadati</taxon>
        <taxon>Thermodesulfobacteriota</taxon>
        <taxon>Desulfobacteria</taxon>
        <taxon>Desulfobacterales</taxon>
        <taxon>Desulfosalsimonadaceae</taxon>
        <taxon>Desulfosalsimonas</taxon>
    </lineage>
</organism>
<feature type="binding site" evidence="10">
    <location>
        <position position="145"/>
    </location>
    <ligand>
        <name>UDP-N-acetyl-alpha-D-glucosamine</name>
        <dbReference type="ChEBI" id="CHEBI:57705"/>
    </ligand>
</feature>
<dbReference type="UniPathway" id="UPA00219"/>
<dbReference type="PANTHER" id="PTHR21015:SF22">
    <property type="entry name" value="GLYCOSYLTRANSFERASE"/>
    <property type="match status" value="1"/>
</dbReference>
<dbReference type="NCBIfam" id="TIGR01133">
    <property type="entry name" value="murG"/>
    <property type="match status" value="1"/>
</dbReference>
<evidence type="ECO:0000256" key="10">
    <source>
        <dbReference type="HAMAP-Rule" id="MF_00033"/>
    </source>
</evidence>
<comment type="similarity">
    <text evidence="10">Belongs to the glycosyltransferase 28 family. MurG subfamily.</text>
</comment>
<dbReference type="GO" id="GO:0005886">
    <property type="term" value="C:plasma membrane"/>
    <property type="evidence" value="ECO:0007669"/>
    <property type="project" value="UniProtKB-SubCell"/>
</dbReference>